<dbReference type="PANTHER" id="PTHR34826:SF2">
    <property type="entry name" value="UPF0590 PROTEIN C409.17C"/>
    <property type="match status" value="1"/>
</dbReference>
<name>A0A7S2K0P5_9STRA</name>
<dbReference type="EMBL" id="HBGY01006166">
    <property type="protein sequence ID" value="CAD9563016.1"/>
    <property type="molecule type" value="Transcribed_RNA"/>
</dbReference>
<proteinExistence type="predicted"/>
<evidence type="ECO:0000313" key="2">
    <source>
        <dbReference type="EMBL" id="CAD9563016.1"/>
    </source>
</evidence>
<feature type="domain" description="Domain of unknown function at the cortex 1" evidence="1">
    <location>
        <begin position="68"/>
        <end position="281"/>
    </location>
</feature>
<accession>A0A7S2K0P5</accession>
<gene>
    <name evidence="2" type="ORF">LDAN0321_LOCUS3793</name>
</gene>
<dbReference type="PANTHER" id="PTHR34826">
    <property type="entry name" value="UPF0590 PROTEIN C409.17C"/>
    <property type="match status" value="1"/>
</dbReference>
<reference evidence="2" key="1">
    <citation type="submission" date="2021-01" db="EMBL/GenBank/DDBJ databases">
        <authorList>
            <person name="Corre E."/>
            <person name="Pelletier E."/>
            <person name="Niang G."/>
            <person name="Scheremetjew M."/>
            <person name="Finn R."/>
            <person name="Kale V."/>
            <person name="Holt S."/>
            <person name="Cochrane G."/>
            <person name="Meng A."/>
            <person name="Brown T."/>
            <person name="Cohen L."/>
        </authorList>
    </citation>
    <scope>NUCLEOTIDE SEQUENCE</scope>
    <source>
        <strain evidence="2">B650</strain>
    </source>
</reference>
<dbReference type="Pfam" id="PF08588">
    <property type="entry name" value="Duc1"/>
    <property type="match status" value="1"/>
</dbReference>
<evidence type="ECO:0000259" key="1">
    <source>
        <dbReference type="Pfam" id="PF08588"/>
    </source>
</evidence>
<dbReference type="InterPro" id="IPR013897">
    <property type="entry name" value="Duc1"/>
</dbReference>
<protein>
    <recommendedName>
        <fullName evidence="1">Domain of unknown function at the cortex 1 domain-containing protein</fullName>
    </recommendedName>
</protein>
<dbReference type="AlphaFoldDB" id="A0A7S2K0P5"/>
<organism evidence="2">
    <name type="scientific">Leptocylindrus danicus</name>
    <dbReference type="NCBI Taxonomy" id="163516"/>
    <lineage>
        <taxon>Eukaryota</taxon>
        <taxon>Sar</taxon>
        <taxon>Stramenopiles</taxon>
        <taxon>Ochrophyta</taxon>
        <taxon>Bacillariophyta</taxon>
        <taxon>Coscinodiscophyceae</taxon>
        <taxon>Chaetocerotophycidae</taxon>
        <taxon>Leptocylindrales</taxon>
        <taxon>Leptocylindraceae</taxon>
        <taxon>Leptocylindrus</taxon>
    </lineage>
</organism>
<sequence>MDDEQQATSLETSLARPIDEIFTKPESAPVVHAPPAVDSWPHRPVFILAGKDVSVHRTKSEESCPIGIPFDFETHLFSGKALIRIRNLETSDNPKSDAEYFAGRKRLSQCIVQGRFKKEMKLSDVFCGREYEKPMKQKPPPFVNKIVQTFLRRVAPGVEIDLCSDNPKVLAPLAGSVQGLRADAEGQEPDILTIDDVEDYGFDLDAKRRKKKFSDPRHASKHVFDTETVYTFNSFDDSISYVDYQMNLKVMKLDMSLVLNGQPFQFMAKSKSDGGYLWLFNICNERLLENNASA</sequence>